<evidence type="ECO:0000256" key="8">
    <source>
        <dbReference type="ARBA" id="ARBA00023010"/>
    </source>
</evidence>
<feature type="compositionally biased region" description="Low complexity" evidence="12">
    <location>
        <begin position="390"/>
        <end position="405"/>
    </location>
</feature>
<dbReference type="EMBL" id="JAPDRL010000001">
    <property type="protein sequence ID" value="KAJ9669689.1"/>
    <property type="molecule type" value="Genomic_DNA"/>
</dbReference>
<dbReference type="Proteomes" id="UP001172684">
    <property type="component" value="Unassembled WGS sequence"/>
</dbReference>
<dbReference type="PANTHER" id="PTHR11024:SF3">
    <property type="entry name" value="NUCLEOPORIN SEH1"/>
    <property type="match status" value="1"/>
</dbReference>
<keyword evidence="6" id="KW-0509">mRNA transport</keyword>
<gene>
    <name evidence="14" type="ORF">H2201_000073</name>
</gene>
<feature type="transmembrane region" description="Helical" evidence="13">
    <location>
        <begin position="1036"/>
        <end position="1056"/>
    </location>
</feature>
<keyword evidence="13" id="KW-0812">Transmembrane</keyword>
<evidence type="ECO:0000256" key="11">
    <source>
        <dbReference type="PROSITE-ProRule" id="PRU00221"/>
    </source>
</evidence>
<accession>A0ABQ9P547</accession>
<name>A0ABQ9P547_9PEZI</name>
<organism evidence="14 15">
    <name type="scientific">Coniosporium apollinis</name>
    <dbReference type="NCBI Taxonomy" id="61459"/>
    <lineage>
        <taxon>Eukaryota</taxon>
        <taxon>Fungi</taxon>
        <taxon>Dikarya</taxon>
        <taxon>Ascomycota</taxon>
        <taxon>Pezizomycotina</taxon>
        <taxon>Dothideomycetes</taxon>
        <taxon>Dothideomycetes incertae sedis</taxon>
        <taxon>Coniosporium</taxon>
    </lineage>
</organism>
<feature type="region of interest" description="Disordered" evidence="12">
    <location>
        <begin position="845"/>
        <end position="928"/>
    </location>
</feature>
<feature type="compositionally biased region" description="Basic and acidic residues" evidence="12">
    <location>
        <begin position="431"/>
        <end position="443"/>
    </location>
</feature>
<feature type="compositionally biased region" description="Polar residues" evidence="12">
    <location>
        <begin position="731"/>
        <end position="741"/>
    </location>
</feature>
<comment type="similarity">
    <text evidence="2">Belongs to the WD repeat SEC13 family.</text>
</comment>
<feature type="repeat" description="WD" evidence="11">
    <location>
        <begin position="456"/>
        <end position="488"/>
    </location>
</feature>
<keyword evidence="9" id="KW-0906">Nuclear pore complex</keyword>
<evidence type="ECO:0000313" key="14">
    <source>
        <dbReference type="EMBL" id="KAJ9669689.1"/>
    </source>
</evidence>
<evidence type="ECO:0000256" key="2">
    <source>
        <dbReference type="ARBA" id="ARBA00010102"/>
    </source>
</evidence>
<feature type="region of interest" description="Disordered" evidence="12">
    <location>
        <begin position="32"/>
        <end position="72"/>
    </location>
</feature>
<evidence type="ECO:0000256" key="4">
    <source>
        <dbReference type="ARBA" id="ARBA00022574"/>
    </source>
</evidence>
<feature type="region of interest" description="Disordered" evidence="12">
    <location>
        <begin position="723"/>
        <end position="742"/>
    </location>
</feature>
<feature type="region of interest" description="Disordered" evidence="12">
    <location>
        <begin position="390"/>
        <end position="443"/>
    </location>
</feature>
<keyword evidence="15" id="KW-1185">Reference proteome</keyword>
<evidence type="ECO:0000256" key="6">
    <source>
        <dbReference type="ARBA" id="ARBA00022816"/>
    </source>
</evidence>
<protein>
    <recommendedName>
        <fullName evidence="16">WD40 repeat-like protein</fullName>
    </recommendedName>
</protein>
<keyword evidence="7" id="KW-0653">Protein transport</keyword>
<dbReference type="SMART" id="SM00320">
    <property type="entry name" value="WD40"/>
    <property type="match status" value="4"/>
</dbReference>
<dbReference type="PANTHER" id="PTHR11024">
    <property type="entry name" value="NUCLEAR PORE COMPLEX PROTEIN SEC13 / SEH1 FAMILY MEMBER"/>
    <property type="match status" value="1"/>
</dbReference>
<evidence type="ECO:0000256" key="3">
    <source>
        <dbReference type="ARBA" id="ARBA00022448"/>
    </source>
</evidence>
<feature type="repeat" description="WD" evidence="11">
    <location>
        <begin position="131"/>
        <end position="163"/>
    </location>
</feature>
<keyword evidence="10" id="KW-0539">Nucleus</keyword>
<dbReference type="Gene3D" id="2.130.10.10">
    <property type="entry name" value="YVTN repeat-like/Quinoprotein amine dehydrogenase"/>
    <property type="match status" value="1"/>
</dbReference>
<evidence type="ECO:0000256" key="1">
    <source>
        <dbReference type="ARBA" id="ARBA00004567"/>
    </source>
</evidence>
<feature type="region of interest" description="Disordered" evidence="12">
    <location>
        <begin position="564"/>
        <end position="587"/>
    </location>
</feature>
<dbReference type="InterPro" id="IPR036322">
    <property type="entry name" value="WD40_repeat_dom_sf"/>
</dbReference>
<evidence type="ECO:0008006" key="16">
    <source>
        <dbReference type="Google" id="ProtNLM"/>
    </source>
</evidence>
<keyword evidence="13" id="KW-1133">Transmembrane helix</keyword>
<feature type="compositionally biased region" description="Pro residues" evidence="12">
    <location>
        <begin position="846"/>
        <end position="867"/>
    </location>
</feature>
<comment type="caution">
    <text evidence="14">The sequence shown here is derived from an EMBL/GenBank/DDBJ whole genome shotgun (WGS) entry which is preliminary data.</text>
</comment>
<dbReference type="SUPFAM" id="SSF50978">
    <property type="entry name" value="WD40 repeat-like"/>
    <property type="match status" value="1"/>
</dbReference>
<evidence type="ECO:0000256" key="7">
    <source>
        <dbReference type="ARBA" id="ARBA00022927"/>
    </source>
</evidence>
<evidence type="ECO:0000256" key="9">
    <source>
        <dbReference type="ARBA" id="ARBA00023132"/>
    </source>
</evidence>
<keyword evidence="4 11" id="KW-0853">WD repeat</keyword>
<dbReference type="InterPro" id="IPR001680">
    <property type="entry name" value="WD40_rpt"/>
</dbReference>
<evidence type="ECO:0000313" key="15">
    <source>
        <dbReference type="Proteomes" id="UP001172684"/>
    </source>
</evidence>
<evidence type="ECO:0000256" key="10">
    <source>
        <dbReference type="ARBA" id="ARBA00023242"/>
    </source>
</evidence>
<dbReference type="PROSITE" id="PS50294">
    <property type="entry name" value="WD_REPEATS_REGION"/>
    <property type="match status" value="2"/>
</dbReference>
<keyword evidence="13" id="KW-0472">Membrane</keyword>
<comment type="subcellular location">
    <subcellularLocation>
        <location evidence="1">Nucleus</location>
        <location evidence="1">Nuclear pore complex</location>
    </subcellularLocation>
</comment>
<dbReference type="PROSITE" id="PS50082">
    <property type="entry name" value="WD_REPEATS_2"/>
    <property type="match status" value="2"/>
</dbReference>
<evidence type="ECO:0000256" key="13">
    <source>
        <dbReference type="SAM" id="Phobius"/>
    </source>
</evidence>
<proteinExistence type="inferred from homology"/>
<dbReference type="InterPro" id="IPR015943">
    <property type="entry name" value="WD40/YVTN_repeat-like_dom_sf"/>
</dbReference>
<feature type="compositionally biased region" description="Low complexity" evidence="12">
    <location>
        <begin position="882"/>
        <end position="928"/>
    </location>
</feature>
<reference evidence="14" key="1">
    <citation type="submission" date="2022-10" db="EMBL/GenBank/DDBJ databases">
        <title>Culturing micro-colonial fungi from biological soil crusts in the Mojave desert and describing Neophaeococcomyces mojavensis, and introducing the new genera and species Taxawa tesnikishii.</title>
        <authorList>
            <person name="Kurbessoian T."/>
            <person name="Stajich J.E."/>
        </authorList>
    </citation>
    <scope>NUCLEOTIDE SEQUENCE</scope>
    <source>
        <strain evidence="14">TK_1</strain>
    </source>
</reference>
<evidence type="ECO:0000256" key="5">
    <source>
        <dbReference type="ARBA" id="ARBA00022737"/>
    </source>
</evidence>
<dbReference type="Pfam" id="PF00400">
    <property type="entry name" value="WD40"/>
    <property type="match status" value="2"/>
</dbReference>
<keyword evidence="5" id="KW-0677">Repeat</keyword>
<evidence type="ECO:0000256" key="12">
    <source>
        <dbReference type="SAM" id="MobiDB-lite"/>
    </source>
</evidence>
<sequence length="1087" mass="118112">MENVDPIQRSLNAVTKRLQKLSFLKNISASRLPSQATSEGPASPTEPHPYRSRNLASPLNFGVKPKRAGSQRRRPLITHATSVLTGDHYDGLGQTLPEGLSRSLEELESFFLCCCRAWVRMAAERGFQTFSHGHQDLVLAVDFNFYGTRMVTASSDHRLKVWDRKDDTWSLVDTWRGHDAEIVDVKWNGPFMGEVLGSIGEDGRFNLWEEDPTEPPNSGLRFKRVYSLPSETKVPFMSLDFKNIMHETYLALITRDGYLSVYEPVDQDSFSEWKAMAETYVCPTPSRQEETSFKVCFHHEKLPCWKAIMAGLDRKALSLAVAAMDVVKIYRQDTKDRRFYEAVELKGARDLIRDVAWANGSMRGFDVIATASKDGAIRIYELYTPHPAQAAEAGESAPSSSSASEVTVSPRARAGKPAPSGIGAGLAGASRAREGAQENEKHPGRIKHVVKLVAELTKHHGAVWRLSFSQMGDLLVSTGDDGTIMTWKRAVNNQWLEYAEIDAAKEQDKYPKPMSRCATKSILSTWYRKIFTVVLDMRSAVAPSVEGAIRSAAIALFEARSSQECNSHSSASQRDRTAQPPTTMPAEDENDAVIPVIHITTPDSPRKRDIFKRSVRRKLGRRPSISTRQAYIHPLEESPGRRMRHTDDYLTERNPNPKTGLITPEVVSANSSTLEVADMPTPESPGAALALRVPAAYSEARRSRQEHRWRANKDGWYYVGRSPSPAVKASRGNTSDSSQESFHSDRFAVITPALDEPRKPLAPEGKTAEQVAAYEHYARRARLSQASVETRRVSLIEHIISTMPSALPPDPVPSLALAELDAAPPPAPAPAADRKPSVRVAIIPRKPVPSPATTPPAPMSTPLPSAPTHPLKPSWFTGPSGTAVPPVSSAANPSAATPIPTPSSASQAPAPQPTAVDRLRGSGARRGAVGAVAAAPAPATATSPAPAVSTSASVTPPSKSIRIWTPLFTGPVVSPSTGPAVIAGWRAMGAPATTTTATEAVTSNPIPATPPALSPSDPTSSCEGDIDLFRDIRTHAATVVKALLAFYLLLSFLHVVDAVREAAWRVSWPARGVVMVVRFVVFGWGSG</sequence>
<keyword evidence="3" id="KW-0813">Transport</keyword>
<dbReference type="InterPro" id="IPR037363">
    <property type="entry name" value="Sec13/Seh1_fam"/>
</dbReference>
<keyword evidence="8" id="KW-0811">Translocation</keyword>